<reference evidence="2 3" key="1">
    <citation type="journal article" date="2005" name="Genome Res.">
        <title>Complete genome sequence of the hyperthermophilic archaeon Thermococcus kodakaraensis KOD1 and comparison with Pyrococcus genomes.</title>
        <authorList>
            <person name="Fukui T."/>
            <person name="Atomi H."/>
            <person name="Kanai T."/>
            <person name="Matsumi R."/>
            <person name="Fujiwara S."/>
            <person name="Imanaka T."/>
        </authorList>
    </citation>
    <scope>NUCLEOTIDE SEQUENCE [LARGE SCALE GENOMIC DNA]</scope>
    <source>
        <strain evidence="3">ATCC BAA-918 / JCM 12380 / KOD1</strain>
    </source>
</reference>
<dbReference type="EnsemblBacteria" id="BAD85203">
    <property type="protein sequence ID" value="BAD85203"/>
    <property type="gene ID" value="TK1014"/>
</dbReference>
<dbReference type="PhylomeDB" id="Q5JJA5"/>
<keyword evidence="3" id="KW-1185">Reference proteome</keyword>
<dbReference type="InParanoid" id="Q5JJA5"/>
<dbReference type="InterPro" id="IPR002716">
    <property type="entry name" value="PIN_dom"/>
</dbReference>
<evidence type="ECO:0000259" key="1">
    <source>
        <dbReference type="SMART" id="SM00670"/>
    </source>
</evidence>
<dbReference type="PANTHER" id="PTHR39677:SF4">
    <property type="entry name" value="RIBONUCLEASE VAPC6"/>
    <property type="match status" value="1"/>
</dbReference>
<dbReference type="SUPFAM" id="SSF88723">
    <property type="entry name" value="PIN domain-like"/>
    <property type="match status" value="1"/>
</dbReference>
<dbReference type="OrthoDB" id="21406at2157"/>
<dbReference type="SMART" id="SM00670">
    <property type="entry name" value="PINc"/>
    <property type="match status" value="1"/>
</dbReference>
<dbReference type="PANTHER" id="PTHR39677">
    <property type="entry name" value="RIBONUCLEASE VAPC6"/>
    <property type="match status" value="1"/>
</dbReference>
<evidence type="ECO:0000313" key="3">
    <source>
        <dbReference type="Proteomes" id="UP000000536"/>
    </source>
</evidence>
<protein>
    <submittedName>
        <fullName evidence="2">Predicted nucleic acid-binding protein, containing PIN domain</fullName>
    </submittedName>
</protein>
<dbReference type="PATRIC" id="fig|69014.16.peg.992"/>
<dbReference type="AlphaFoldDB" id="Q5JJA5"/>
<dbReference type="STRING" id="69014.TK1014"/>
<dbReference type="eggNOG" id="arCOG00711">
    <property type="taxonomic scope" value="Archaea"/>
</dbReference>
<sequence length="149" mass="17381">MRVLLDTNVLYNFLFETPLTESSKSLLSEPYEFYVSTLILNELSYSVIRRKAETAFEIHSYRKLKEFLNKNGYKPFQRELRLMESAIEGLGIIKVNDSQNWELIRELMFRYSLLPSDATILATAIENGIEALATFDRDYSKVQELKIIP</sequence>
<dbReference type="EMBL" id="AP006878">
    <property type="protein sequence ID" value="BAD85203.1"/>
    <property type="molecule type" value="Genomic_DNA"/>
</dbReference>
<dbReference type="Gene3D" id="3.40.50.1010">
    <property type="entry name" value="5'-nuclease"/>
    <property type="match status" value="1"/>
</dbReference>
<proteinExistence type="predicted"/>
<dbReference type="KEGG" id="tko:TK1014"/>
<dbReference type="GeneID" id="78447527"/>
<dbReference type="RefSeq" id="WP_011249965.1">
    <property type="nucleotide sequence ID" value="NC_006624.1"/>
</dbReference>
<dbReference type="InterPro" id="IPR029060">
    <property type="entry name" value="PIN-like_dom_sf"/>
</dbReference>
<dbReference type="Pfam" id="PF01850">
    <property type="entry name" value="PIN"/>
    <property type="match status" value="1"/>
</dbReference>
<feature type="domain" description="PIN" evidence="1">
    <location>
        <begin position="1"/>
        <end position="141"/>
    </location>
</feature>
<organism evidence="2 3">
    <name type="scientific">Thermococcus kodakarensis (strain ATCC BAA-918 / JCM 12380 / KOD1)</name>
    <name type="common">Pyrococcus kodakaraensis (strain KOD1)</name>
    <dbReference type="NCBI Taxonomy" id="69014"/>
    <lineage>
        <taxon>Archaea</taxon>
        <taxon>Methanobacteriati</taxon>
        <taxon>Methanobacteriota</taxon>
        <taxon>Thermococci</taxon>
        <taxon>Thermococcales</taxon>
        <taxon>Thermococcaceae</taxon>
        <taxon>Thermococcus</taxon>
    </lineage>
</organism>
<accession>Q5JJA5</accession>
<dbReference type="HOGENOM" id="CLU_134210_1_0_2"/>
<evidence type="ECO:0000313" key="2">
    <source>
        <dbReference type="EMBL" id="BAD85203.1"/>
    </source>
</evidence>
<gene>
    <name evidence="2" type="ordered locus">TK1014</name>
</gene>
<name>Q5JJA5_THEKO</name>
<dbReference type="Proteomes" id="UP000000536">
    <property type="component" value="Chromosome"/>
</dbReference>